<feature type="compositionally biased region" description="Basic and acidic residues" evidence="1">
    <location>
        <begin position="36"/>
        <end position="58"/>
    </location>
</feature>
<reference evidence="4" key="2">
    <citation type="submission" date="2025-08" db="UniProtKB">
        <authorList>
            <consortium name="RefSeq"/>
        </authorList>
    </citation>
    <scope>IDENTIFICATION</scope>
    <source>
        <tissue evidence="4">Leaf</tissue>
    </source>
</reference>
<feature type="region of interest" description="Disordered" evidence="1">
    <location>
        <begin position="36"/>
        <end position="128"/>
    </location>
</feature>
<feature type="domain" description="Reverse transcriptase Ty1/copia-type" evidence="2">
    <location>
        <begin position="142"/>
        <end position="250"/>
    </location>
</feature>
<organism evidence="3 4">
    <name type="scientific">Nicotiana sylvestris</name>
    <name type="common">Wood tobacco</name>
    <name type="synonym">South American tobacco</name>
    <dbReference type="NCBI Taxonomy" id="4096"/>
    <lineage>
        <taxon>Eukaryota</taxon>
        <taxon>Viridiplantae</taxon>
        <taxon>Streptophyta</taxon>
        <taxon>Embryophyta</taxon>
        <taxon>Tracheophyta</taxon>
        <taxon>Spermatophyta</taxon>
        <taxon>Magnoliopsida</taxon>
        <taxon>eudicotyledons</taxon>
        <taxon>Gunneridae</taxon>
        <taxon>Pentapetalae</taxon>
        <taxon>asterids</taxon>
        <taxon>lamiids</taxon>
        <taxon>Solanales</taxon>
        <taxon>Solanaceae</taxon>
        <taxon>Nicotianoideae</taxon>
        <taxon>Nicotianeae</taxon>
        <taxon>Nicotiana</taxon>
    </lineage>
</organism>
<gene>
    <name evidence="4" type="primary">LOC104218715</name>
</gene>
<evidence type="ECO:0000256" key="1">
    <source>
        <dbReference type="SAM" id="MobiDB-lite"/>
    </source>
</evidence>
<dbReference type="STRING" id="4096.A0A1U7VRJ7"/>
<evidence type="ECO:0000313" key="3">
    <source>
        <dbReference type="Proteomes" id="UP000189701"/>
    </source>
</evidence>
<dbReference type="Pfam" id="PF07727">
    <property type="entry name" value="RVT_2"/>
    <property type="match status" value="1"/>
</dbReference>
<keyword evidence="3" id="KW-1185">Reference proteome</keyword>
<name>A0A1U7VRJ7_NICSY</name>
<feature type="compositionally biased region" description="Polar residues" evidence="1">
    <location>
        <begin position="109"/>
        <end position="122"/>
    </location>
</feature>
<evidence type="ECO:0000313" key="4">
    <source>
        <dbReference type="RefSeq" id="XP_009767581.1"/>
    </source>
</evidence>
<dbReference type="eggNOG" id="KOG0017">
    <property type="taxonomic scope" value="Eukaryota"/>
</dbReference>
<evidence type="ECO:0000259" key="2">
    <source>
        <dbReference type="Pfam" id="PF07727"/>
    </source>
</evidence>
<dbReference type="RefSeq" id="XP_009767581.1">
    <property type="nucleotide sequence ID" value="XM_009769279.1"/>
</dbReference>
<proteinExistence type="predicted"/>
<reference evidence="3" key="1">
    <citation type="journal article" date="2013" name="Genome Biol.">
        <title>Reference genomes and transcriptomes of Nicotiana sylvestris and Nicotiana tomentosiformis.</title>
        <authorList>
            <person name="Sierro N."/>
            <person name="Battey J.N."/>
            <person name="Ouadi S."/>
            <person name="Bovet L."/>
            <person name="Goepfert S."/>
            <person name="Bakaher N."/>
            <person name="Peitsch M.C."/>
            <person name="Ivanov N.V."/>
        </authorList>
    </citation>
    <scope>NUCLEOTIDE SEQUENCE [LARGE SCALE GENOMIC DNA]</scope>
</reference>
<sequence length="253" mass="28963">MNVPKKERILALRITEGSYLEDDEMTMITKDFKKYLRKGNDSSRSESYNKSKAPEKQTNDGSTRAMVATWKESSDDNDEDEQELMVIGKSDEETEEHDDEAIGLGNLTGGTEQRGTDPQTSREPVYEPVPQQQNIEGTSRRNQLVFRKKLDEDGTVTRNKERLAVQGYSHEEGIDYDETFALVARLEAIRLRIVFAAYIEFTLHQMDVKSAFLSGYLKEEVFVKQPSGFESKECLNHVYKLDKALYGLKQPRS</sequence>
<dbReference type="Proteomes" id="UP000189701">
    <property type="component" value="Unplaced"/>
</dbReference>
<protein>
    <submittedName>
        <fullName evidence="4">Uncharacterized protein LOC104218715</fullName>
    </submittedName>
</protein>
<dbReference type="AlphaFoldDB" id="A0A1U7VRJ7"/>
<accession>A0A1U7VRJ7</accession>
<dbReference type="InterPro" id="IPR013103">
    <property type="entry name" value="RVT_2"/>
</dbReference>
<feature type="compositionally biased region" description="Acidic residues" evidence="1">
    <location>
        <begin position="92"/>
        <end position="101"/>
    </location>
</feature>